<evidence type="ECO:0000313" key="10">
    <source>
        <dbReference type="EMBL" id="OAE27804.1"/>
    </source>
</evidence>
<evidence type="ECO:0000256" key="6">
    <source>
        <dbReference type="ARBA" id="ARBA00022679"/>
    </source>
</evidence>
<keyword evidence="4" id="KW-0028">Amino-acid biosynthesis</keyword>
<evidence type="ECO:0000313" key="11">
    <source>
        <dbReference type="Proteomes" id="UP000077202"/>
    </source>
</evidence>
<evidence type="ECO:0000259" key="9">
    <source>
        <dbReference type="Pfam" id="PF08029"/>
    </source>
</evidence>
<evidence type="ECO:0000256" key="3">
    <source>
        <dbReference type="ARBA" id="ARBA00011946"/>
    </source>
</evidence>
<dbReference type="PROSITE" id="PS01316">
    <property type="entry name" value="ATP_P_PHORIBOSYLTR"/>
    <property type="match status" value="1"/>
</dbReference>
<dbReference type="GO" id="GO:0000105">
    <property type="term" value="P:L-histidine biosynthetic process"/>
    <property type="evidence" value="ECO:0007669"/>
    <property type="project" value="UniProtKB-UniPathway"/>
</dbReference>
<keyword evidence="5" id="KW-0328">Glycosyltransferase</keyword>
<dbReference type="InterPro" id="IPR013115">
    <property type="entry name" value="HisG_C"/>
</dbReference>
<name>A0A176W443_MARPO</name>
<dbReference type="AlphaFoldDB" id="A0A176W443"/>
<comment type="pathway">
    <text evidence="2">Amino-acid biosynthesis; L-histidine biosynthesis; L-histidine from 5-phospho-alpha-D-ribose 1-diphosphate: step 1/9.</text>
</comment>
<dbReference type="GO" id="GO:0005737">
    <property type="term" value="C:cytoplasm"/>
    <property type="evidence" value="ECO:0007669"/>
    <property type="project" value="InterPro"/>
</dbReference>
<dbReference type="InterPro" id="IPR001348">
    <property type="entry name" value="ATP_PRibTrfase_HisG"/>
</dbReference>
<dbReference type="GO" id="GO:0003879">
    <property type="term" value="F:ATP phosphoribosyltransferase activity"/>
    <property type="evidence" value="ECO:0007669"/>
    <property type="project" value="UniProtKB-EC"/>
</dbReference>
<dbReference type="Pfam" id="PF08029">
    <property type="entry name" value="HisG_C"/>
    <property type="match status" value="1"/>
</dbReference>
<dbReference type="Pfam" id="PF01634">
    <property type="entry name" value="HisG"/>
    <property type="match status" value="2"/>
</dbReference>
<dbReference type="InterPro" id="IPR015867">
    <property type="entry name" value="N-reg_PII/ATP_PRibTrfase_C"/>
</dbReference>
<dbReference type="FunFam" id="3.30.70.120:FF:000007">
    <property type="entry name" value="ATP phosphoribosyltransferase, chloroplastic"/>
    <property type="match status" value="1"/>
</dbReference>
<dbReference type="UniPathway" id="UPA00031">
    <property type="reaction ID" value="UER00006"/>
</dbReference>
<dbReference type="Gene3D" id="3.40.190.10">
    <property type="entry name" value="Periplasmic binding protein-like II"/>
    <property type="match status" value="4"/>
</dbReference>
<feature type="domain" description="ATP phosphoribosyltransferase catalytic" evidence="8">
    <location>
        <begin position="148"/>
        <end position="233"/>
    </location>
</feature>
<dbReference type="EMBL" id="LVLJ01001831">
    <property type="protein sequence ID" value="OAE27804.1"/>
    <property type="molecule type" value="Genomic_DNA"/>
</dbReference>
<keyword evidence="7" id="KW-0368">Histidine biosynthesis</keyword>
<comment type="catalytic activity">
    <reaction evidence="1">
        <text>1-(5-phospho-beta-D-ribosyl)-ATP + diphosphate = 5-phospho-alpha-D-ribose 1-diphosphate + ATP</text>
        <dbReference type="Rhea" id="RHEA:18473"/>
        <dbReference type="ChEBI" id="CHEBI:30616"/>
        <dbReference type="ChEBI" id="CHEBI:33019"/>
        <dbReference type="ChEBI" id="CHEBI:58017"/>
        <dbReference type="ChEBI" id="CHEBI:73183"/>
        <dbReference type="EC" id="2.4.2.17"/>
    </reaction>
</comment>
<feature type="domain" description="Histidine biosynthesis HisG C-terminal" evidence="9">
    <location>
        <begin position="358"/>
        <end position="442"/>
    </location>
</feature>
<dbReference type="EC" id="2.4.2.17" evidence="3"/>
<feature type="domain" description="ATP phosphoribosyltransferase catalytic" evidence="8">
    <location>
        <begin position="258"/>
        <end position="352"/>
    </location>
</feature>
<dbReference type="NCBIfam" id="TIGR00070">
    <property type="entry name" value="hisG"/>
    <property type="match status" value="1"/>
</dbReference>
<evidence type="ECO:0000256" key="1">
    <source>
        <dbReference type="ARBA" id="ARBA00000915"/>
    </source>
</evidence>
<organism evidence="10 11">
    <name type="scientific">Marchantia polymorpha subsp. ruderalis</name>
    <dbReference type="NCBI Taxonomy" id="1480154"/>
    <lineage>
        <taxon>Eukaryota</taxon>
        <taxon>Viridiplantae</taxon>
        <taxon>Streptophyta</taxon>
        <taxon>Embryophyta</taxon>
        <taxon>Marchantiophyta</taxon>
        <taxon>Marchantiopsida</taxon>
        <taxon>Marchantiidae</taxon>
        <taxon>Marchantiales</taxon>
        <taxon>Marchantiaceae</taxon>
        <taxon>Marchantia</taxon>
    </lineage>
</organism>
<keyword evidence="6" id="KW-0808">Transferase</keyword>
<dbReference type="CDD" id="cd13593">
    <property type="entry name" value="PBP2_HisGL3"/>
    <property type="match status" value="1"/>
</dbReference>
<evidence type="ECO:0000256" key="2">
    <source>
        <dbReference type="ARBA" id="ARBA00004667"/>
    </source>
</evidence>
<dbReference type="NCBIfam" id="TIGR03455">
    <property type="entry name" value="HisG_C-term"/>
    <property type="match status" value="1"/>
</dbReference>
<evidence type="ECO:0000256" key="4">
    <source>
        <dbReference type="ARBA" id="ARBA00022605"/>
    </source>
</evidence>
<sequence length="461" mass="49834">MAMATTAAAPSLGCSRDVSFGTAMRGQAVPLELSKCRVGSQLRIACHSSTVRACASAGTTTLKQTRATPGEKQNVDRQTCRLALPSKGRMAEGTLSLLKASVCTFHLDFVPQVSSSIMDCSLPVRKLNPRQYIADIPGLKDLEVWFQRESDVVRKLRSGDVDMGIVGYDVVAEFGEDDPDLILIHDALQFGECHLGVAVPTYGIFESINTLSQLAAMPQWTSERPLRIVTGFTYVGPYSPPLVYRNIHQLCFVAGVAAGSFLQLGSKFLREKGLHHVELSTADGALEAGPAMGTADAILDLVSSGTTLRENNLKELEGGKVISSQGVFVASKKALMNRPGVLESAHELLERFEAHLRARGQFSVVANMRGNSADEVAHNLLKMTSLHGLQGPTISPVYSNSTGEARVEYYAIVICVAKPDIFKAVRELRSAGGSGVLVSPLTYIFDEEPVRWRKLLDTLGR</sequence>
<evidence type="ECO:0000259" key="8">
    <source>
        <dbReference type="Pfam" id="PF01634"/>
    </source>
</evidence>
<gene>
    <name evidence="10" type="ORF">AXG93_1468s1020</name>
</gene>
<dbReference type="PANTHER" id="PTHR21403">
    <property type="entry name" value="ATP PHOSPHORIBOSYLTRANSFERASE ATP-PRTASE"/>
    <property type="match status" value="1"/>
</dbReference>
<proteinExistence type="predicted"/>
<keyword evidence="11" id="KW-1185">Reference proteome</keyword>
<reference evidence="10" key="1">
    <citation type="submission" date="2016-03" db="EMBL/GenBank/DDBJ databases">
        <title>Mechanisms controlling the formation of the plant cell surface in tip-growing cells are functionally conserved among land plants.</title>
        <authorList>
            <person name="Honkanen S."/>
            <person name="Jones V.A."/>
            <person name="Morieri G."/>
            <person name="Champion C."/>
            <person name="Hetherington A.J."/>
            <person name="Kelly S."/>
            <person name="Saint-Marcoux D."/>
            <person name="Proust H."/>
            <person name="Prescott H."/>
            <person name="Dolan L."/>
        </authorList>
    </citation>
    <scope>NUCLEOTIDE SEQUENCE [LARGE SCALE GENOMIC DNA]</scope>
    <source>
        <tissue evidence="10">Whole gametophyte</tissue>
    </source>
</reference>
<dbReference type="Gene3D" id="3.30.70.120">
    <property type="match status" value="1"/>
</dbReference>
<protein>
    <recommendedName>
        <fullName evidence="3">ATP phosphoribosyltransferase</fullName>
        <ecNumber evidence="3">2.4.2.17</ecNumber>
    </recommendedName>
</protein>
<accession>A0A176W443</accession>
<dbReference type="PANTHER" id="PTHR21403:SF8">
    <property type="entry name" value="ATP PHOSPHORIBOSYLTRANSFERASE"/>
    <property type="match status" value="1"/>
</dbReference>
<dbReference type="SUPFAM" id="SSF54913">
    <property type="entry name" value="GlnB-like"/>
    <property type="match status" value="1"/>
</dbReference>
<evidence type="ECO:0000256" key="7">
    <source>
        <dbReference type="ARBA" id="ARBA00023102"/>
    </source>
</evidence>
<dbReference type="InterPro" id="IPR013820">
    <property type="entry name" value="ATP_PRibTrfase_cat"/>
</dbReference>
<dbReference type="InterPro" id="IPR018198">
    <property type="entry name" value="ATP_PRibTrfase_CS"/>
</dbReference>
<dbReference type="SUPFAM" id="SSF53850">
    <property type="entry name" value="Periplasmic binding protein-like II"/>
    <property type="match status" value="1"/>
</dbReference>
<comment type="caution">
    <text evidence="10">The sequence shown here is derived from an EMBL/GenBank/DDBJ whole genome shotgun (WGS) entry which is preliminary data.</text>
</comment>
<dbReference type="Proteomes" id="UP000077202">
    <property type="component" value="Unassembled WGS sequence"/>
</dbReference>
<dbReference type="GO" id="GO:0000287">
    <property type="term" value="F:magnesium ion binding"/>
    <property type="evidence" value="ECO:0007669"/>
    <property type="project" value="InterPro"/>
</dbReference>
<evidence type="ECO:0000256" key="5">
    <source>
        <dbReference type="ARBA" id="ARBA00022676"/>
    </source>
</evidence>
<dbReference type="InterPro" id="IPR011322">
    <property type="entry name" value="N-reg_PII-like_a/b"/>
</dbReference>